<dbReference type="GO" id="GO:0005886">
    <property type="term" value="C:plasma membrane"/>
    <property type="evidence" value="ECO:0007669"/>
    <property type="project" value="TreeGrafter"/>
</dbReference>
<sequence length="509" mass="56580">MCQVSDRGKVVTCDLGGLHVIPAHEMDDDIHVLRITAPAEQPNELTIEGMFTRFTALEEVLDLSHNNISALQDSDFLDLSELRLLNVSHNQIAQVSSSESPFRFLANLTTLDLSENRLEALTPGFFDGLQRLQRLDLGGNPLMSLDPDSLKDLRPLRELGLARCQLSRLPPIVYQHLPNLESLDLQCYRRARFYDQISRKLAGQPIEQLAPEEFRHLPGLRILRLDGNRLKRIPEYVLAGNALSRLGLARNQLSVLSPCAFCNSSIEDLDMSHNALLSGDGDPLMPLAASLDRLDLSWNPLFGDSAAALVRSLGRLRVLRLDGLGLRHLPLETFAGVPALRELGLRHNRFRSLPPGLLAPLRSLQSLDVAFNRLRGLSPETVSELDSLPELSRLAAHDNPWQCDECNVGELSRWLAHRGLNCCGPCPTCAGPPNLADQPLASLPKEGLQPCTESVELQRLSRARSQVRQAFLYSRENRLRVYAARGSQQNKRRILAIPLCGTLHANTRA</sequence>
<evidence type="ECO:0000256" key="3">
    <source>
        <dbReference type="ARBA" id="ARBA00022737"/>
    </source>
</evidence>
<dbReference type="InterPro" id="IPR003591">
    <property type="entry name" value="Leu-rich_rpt_typical-subtyp"/>
</dbReference>
<protein>
    <submittedName>
        <fullName evidence="4">Uncharacterized protein</fullName>
    </submittedName>
</protein>
<dbReference type="PROSITE" id="PS51450">
    <property type="entry name" value="LRR"/>
    <property type="match status" value="1"/>
</dbReference>
<keyword evidence="5" id="KW-1185">Reference proteome</keyword>
<dbReference type="Gene3D" id="3.80.10.10">
    <property type="entry name" value="Ribonuclease Inhibitor"/>
    <property type="match status" value="4"/>
</dbReference>
<organism evidence="4 5">
    <name type="scientific">Haemaphysalis longicornis</name>
    <name type="common">Bush tick</name>
    <dbReference type="NCBI Taxonomy" id="44386"/>
    <lineage>
        <taxon>Eukaryota</taxon>
        <taxon>Metazoa</taxon>
        <taxon>Ecdysozoa</taxon>
        <taxon>Arthropoda</taxon>
        <taxon>Chelicerata</taxon>
        <taxon>Arachnida</taxon>
        <taxon>Acari</taxon>
        <taxon>Parasitiformes</taxon>
        <taxon>Ixodida</taxon>
        <taxon>Ixodoidea</taxon>
        <taxon>Ixodidae</taxon>
        <taxon>Haemaphysalinae</taxon>
        <taxon>Haemaphysalis</taxon>
    </lineage>
</organism>
<evidence type="ECO:0000256" key="1">
    <source>
        <dbReference type="ARBA" id="ARBA00022614"/>
    </source>
</evidence>
<dbReference type="SMART" id="SM00364">
    <property type="entry name" value="LRR_BAC"/>
    <property type="match status" value="6"/>
</dbReference>
<dbReference type="EMBL" id="JABSTR010000002">
    <property type="protein sequence ID" value="KAH9363721.1"/>
    <property type="molecule type" value="Genomic_DNA"/>
</dbReference>
<dbReference type="SMART" id="SM00369">
    <property type="entry name" value="LRR_TYP"/>
    <property type="match status" value="10"/>
</dbReference>
<dbReference type="OMA" id="FGAIWRR"/>
<evidence type="ECO:0000256" key="2">
    <source>
        <dbReference type="ARBA" id="ARBA00022729"/>
    </source>
</evidence>
<comment type="caution">
    <text evidence="4">The sequence shown here is derived from an EMBL/GenBank/DDBJ whole genome shotgun (WGS) entry which is preliminary data.</text>
</comment>
<dbReference type="PRINTS" id="PR00019">
    <property type="entry name" value="LEURICHRPT"/>
</dbReference>
<dbReference type="PANTHER" id="PTHR24369">
    <property type="entry name" value="ANTIGEN BSP, PUTATIVE-RELATED"/>
    <property type="match status" value="1"/>
</dbReference>
<dbReference type="VEuPathDB" id="VectorBase:HLOH_044968"/>
<keyword evidence="2" id="KW-0732">Signal</keyword>
<dbReference type="PANTHER" id="PTHR24369:SF210">
    <property type="entry name" value="CHAOPTIN-RELATED"/>
    <property type="match status" value="1"/>
</dbReference>
<dbReference type="OrthoDB" id="9229163at2759"/>
<keyword evidence="1" id="KW-0433">Leucine-rich repeat</keyword>
<reference evidence="4 5" key="1">
    <citation type="journal article" date="2020" name="Cell">
        <title>Large-Scale Comparative Analyses of Tick Genomes Elucidate Their Genetic Diversity and Vector Capacities.</title>
        <authorList>
            <consortium name="Tick Genome and Microbiome Consortium (TIGMIC)"/>
            <person name="Jia N."/>
            <person name="Wang J."/>
            <person name="Shi W."/>
            <person name="Du L."/>
            <person name="Sun Y."/>
            <person name="Zhan W."/>
            <person name="Jiang J.F."/>
            <person name="Wang Q."/>
            <person name="Zhang B."/>
            <person name="Ji P."/>
            <person name="Bell-Sakyi L."/>
            <person name="Cui X.M."/>
            <person name="Yuan T.T."/>
            <person name="Jiang B.G."/>
            <person name="Yang W.F."/>
            <person name="Lam T.T."/>
            <person name="Chang Q.C."/>
            <person name="Ding S.J."/>
            <person name="Wang X.J."/>
            <person name="Zhu J.G."/>
            <person name="Ruan X.D."/>
            <person name="Zhao L."/>
            <person name="Wei J.T."/>
            <person name="Ye R.Z."/>
            <person name="Que T.C."/>
            <person name="Du C.H."/>
            <person name="Zhou Y.H."/>
            <person name="Cheng J.X."/>
            <person name="Dai P.F."/>
            <person name="Guo W.B."/>
            <person name="Han X.H."/>
            <person name="Huang E.J."/>
            <person name="Li L.F."/>
            <person name="Wei W."/>
            <person name="Gao Y.C."/>
            <person name="Liu J.Z."/>
            <person name="Shao H.Z."/>
            <person name="Wang X."/>
            <person name="Wang C.C."/>
            <person name="Yang T.C."/>
            <person name="Huo Q.B."/>
            <person name="Li W."/>
            <person name="Chen H.Y."/>
            <person name="Chen S.E."/>
            <person name="Zhou L.G."/>
            <person name="Ni X.B."/>
            <person name="Tian J.H."/>
            <person name="Sheng Y."/>
            <person name="Liu T."/>
            <person name="Pan Y.S."/>
            <person name="Xia L.Y."/>
            <person name="Li J."/>
            <person name="Zhao F."/>
            <person name="Cao W.C."/>
        </authorList>
    </citation>
    <scope>NUCLEOTIDE SEQUENCE [LARGE SCALE GENOMIC DNA]</scope>
    <source>
        <strain evidence="4">HaeL-2018</strain>
    </source>
</reference>
<dbReference type="InterPro" id="IPR032675">
    <property type="entry name" value="LRR_dom_sf"/>
</dbReference>
<keyword evidence="3" id="KW-0677">Repeat</keyword>
<dbReference type="SUPFAM" id="SSF52058">
    <property type="entry name" value="L domain-like"/>
    <property type="match status" value="1"/>
</dbReference>
<dbReference type="AlphaFoldDB" id="A0A9J6FN77"/>
<dbReference type="InterPro" id="IPR001611">
    <property type="entry name" value="Leu-rich_rpt"/>
</dbReference>
<dbReference type="Pfam" id="PF13855">
    <property type="entry name" value="LRR_8"/>
    <property type="match status" value="3"/>
</dbReference>
<dbReference type="Proteomes" id="UP000821853">
    <property type="component" value="Chromosome 10"/>
</dbReference>
<proteinExistence type="predicted"/>
<dbReference type="FunFam" id="3.80.10.10:FF:001164">
    <property type="entry name" value="GH01279p"/>
    <property type="match status" value="1"/>
</dbReference>
<evidence type="ECO:0000313" key="5">
    <source>
        <dbReference type="Proteomes" id="UP000821853"/>
    </source>
</evidence>
<evidence type="ECO:0000313" key="4">
    <source>
        <dbReference type="EMBL" id="KAH9363721.1"/>
    </source>
</evidence>
<gene>
    <name evidence="4" type="ORF">HPB48_020455</name>
</gene>
<name>A0A9J6FN77_HAELO</name>
<accession>A0A9J6FN77</accession>
<dbReference type="SMART" id="SM00365">
    <property type="entry name" value="LRR_SD22"/>
    <property type="match status" value="6"/>
</dbReference>
<dbReference type="InterPro" id="IPR050541">
    <property type="entry name" value="LRR_TM_domain-containing"/>
</dbReference>